<accession>A0A378RXX0</accession>
<protein>
    <submittedName>
        <fullName evidence="2">Uncharacterized protein</fullName>
    </submittedName>
</protein>
<sequence>MEKNYKSLLKAKEAKLPKTEIIEKLLTYSKFWSHLALSDFMESNLKTSKAN</sequence>
<evidence type="ECO:0000313" key="3">
    <source>
        <dbReference type="Proteomes" id="UP000255024"/>
    </source>
</evidence>
<dbReference type="RefSeq" id="WP_002984984.1">
    <property type="nucleotide sequence ID" value="NZ_CP068107.1"/>
</dbReference>
<evidence type="ECO:0000313" key="4">
    <source>
        <dbReference type="Proteomes" id="UP000596202"/>
    </source>
</evidence>
<keyword evidence="3" id="KW-1185">Reference proteome</keyword>
<evidence type="ECO:0000313" key="2">
    <source>
        <dbReference type="EMBL" id="STZ27521.1"/>
    </source>
</evidence>
<gene>
    <name evidence="1" type="ORF">I6I88_08835</name>
    <name evidence="2" type="ORF">NCTC11179_01057</name>
</gene>
<dbReference type="GeneID" id="93527759"/>
<reference evidence="2 3" key="1">
    <citation type="submission" date="2018-06" db="EMBL/GenBank/DDBJ databases">
        <authorList>
            <consortium name="Pathogen Informatics"/>
            <person name="Doyle S."/>
        </authorList>
    </citation>
    <scope>NUCLEOTIDE SEQUENCE [LARGE SCALE GENOMIC DNA]</scope>
    <source>
        <strain evidence="2 3">NCTC11179</strain>
    </source>
</reference>
<reference evidence="1 4" key="2">
    <citation type="submission" date="2021-01" db="EMBL/GenBank/DDBJ databases">
        <title>FDA dAtabase for Regulatory Grade micrObial Sequences (FDA-ARGOS): Supporting development and validation of Infectious Disease Dx tests.</title>
        <authorList>
            <person name="Sproer C."/>
            <person name="Gronow S."/>
            <person name="Severitt S."/>
            <person name="Schroder I."/>
            <person name="Tallon L."/>
            <person name="Sadzewicz L."/>
            <person name="Zhao X."/>
            <person name="Boylan J."/>
            <person name="Ott S."/>
            <person name="Bowen H."/>
            <person name="Vavikolanu K."/>
            <person name="Mehta A."/>
            <person name="Aluvathingal J."/>
            <person name="Nadendla S."/>
            <person name="Lowell S."/>
            <person name="Myers T."/>
            <person name="Yan Y."/>
            <person name="Sichtig H."/>
        </authorList>
    </citation>
    <scope>NUCLEOTIDE SEQUENCE [LARGE SCALE GENOMIC DNA]</scope>
    <source>
        <strain evidence="1 4">FDAARGOS_1131</strain>
    </source>
</reference>
<organism evidence="2 3">
    <name type="scientific">Myroides odoratus</name>
    <name type="common">Flavobacterium odoratum</name>
    <dbReference type="NCBI Taxonomy" id="256"/>
    <lineage>
        <taxon>Bacteria</taxon>
        <taxon>Pseudomonadati</taxon>
        <taxon>Bacteroidota</taxon>
        <taxon>Flavobacteriia</taxon>
        <taxon>Flavobacteriales</taxon>
        <taxon>Flavobacteriaceae</taxon>
        <taxon>Myroides</taxon>
    </lineage>
</organism>
<name>A0A378RXX0_MYROD</name>
<dbReference type="EMBL" id="CP068108">
    <property type="protein sequence ID" value="QQU01828.1"/>
    <property type="molecule type" value="Genomic_DNA"/>
</dbReference>
<evidence type="ECO:0000313" key="1">
    <source>
        <dbReference type="EMBL" id="QQU01828.1"/>
    </source>
</evidence>
<dbReference type="AlphaFoldDB" id="A0A378RXX0"/>
<dbReference type="EMBL" id="UGQL01000001">
    <property type="protein sequence ID" value="STZ27521.1"/>
    <property type="molecule type" value="Genomic_DNA"/>
</dbReference>
<dbReference type="Proteomes" id="UP000255024">
    <property type="component" value="Unassembled WGS sequence"/>
</dbReference>
<dbReference type="Proteomes" id="UP000596202">
    <property type="component" value="Chromosome"/>
</dbReference>
<proteinExistence type="predicted"/>